<name>A0A0A9FZ52_ARUDO</name>
<proteinExistence type="predicted"/>
<reference evidence="1" key="1">
    <citation type="submission" date="2014-09" db="EMBL/GenBank/DDBJ databases">
        <authorList>
            <person name="Magalhaes I.L.F."/>
            <person name="Oliveira U."/>
            <person name="Santos F.R."/>
            <person name="Vidigal T.H.D.A."/>
            <person name="Brescovit A.D."/>
            <person name="Santos A.J."/>
        </authorList>
    </citation>
    <scope>NUCLEOTIDE SEQUENCE</scope>
    <source>
        <tissue evidence="1">Shoot tissue taken approximately 20 cm above the soil surface</tissue>
    </source>
</reference>
<sequence length="30" mass="3767">MINPLSQHHPYFFSLYRVCMMFIFRKRLSC</sequence>
<evidence type="ECO:0000313" key="1">
    <source>
        <dbReference type="EMBL" id="JAE13628.1"/>
    </source>
</evidence>
<dbReference type="EMBL" id="GBRH01184268">
    <property type="protein sequence ID" value="JAE13628.1"/>
    <property type="molecule type" value="Transcribed_RNA"/>
</dbReference>
<accession>A0A0A9FZ52</accession>
<organism evidence="1">
    <name type="scientific">Arundo donax</name>
    <name type="common">Giant reed</name>
    <name type="synonym">Donax arundinaceus</name>
    <dbReference type="NCBI Taxonomy" id="35708"/>
    <lineage>
        <taxon>Eukaryota</taxon>
        <taxon>Viridiplantae</taxon>
        <taxon>Streptophyta</taxon>
        <taxon>Embryophyta</taxon>
        <taxon>Tracheophyta</taxon>
        <taxon>Spermatophyta</taxon>
        <taxon>Magnoliopsida</taxon>
        <taxon>Liliopsida</taxon>
        <taxon>Poales</taxon>
        <taxon>Poaceae</taxon>
        <taxon>PACMAD clade</taxon>
        <taxon>Arundinoideae</taxon>
        <taxon>Arundineae</taxon>
        <taxon>Arundo</taxon>
    </lineage>
</organism>
<dbReference type="AlphaFoldDB" id="A0A0A9FZ52"/>
<reference evidence="1" key="2">
    <citation type="journal article" date="2015" name="Data Brief">
        <title>Shoot transcriptome of the giant reed, Arundo donax.</title>
        <authorList>
            <person name="Barrero R.A."/>
            <person name="Guerrero F.D."/>
            <person name="Moolhuijzen P."/>
            <person name="Goolsby J.A."/>
            <person name="Tidwell J."/>
            <person name="Bellgard S.E."/>
            <person name="Bellgard M.I."/>
        </authorList>
    </citation>
    <scope>NUCLEOTIDE SEQUENCE</scope>
    <source>
        <tissue evidence="1">Shoot tissue taken approximately 20 cm above the soil surface</tissue>
    </source>
</reference>
<protein>
    <submittedName>
        <fullName evidence="1">Uncharacterized protein</fullName>
    </submittedName>
</protein>